<feature type="transmembrane region" description="Helical" evidence="1">
    <location>
        <begin position="20"/>
        <end position="44"/>
    </location>
</feature>
<protein>
    <submittedName>
        <fullName evidence="2">Uncharacterized protein</fullName>
    </submittedName>
</protein>
<dbReference type="AlphaFoldDB" id="A0A554LK32"/>
<dbReference type="EMBL" id="VMGK01000004">
    <property type="protein sequence ID" value="TSC93245.1"/>
    <property type="molecule type" value="Genomic_DNA"/>
</dbReference>
<comment type="caution">
    <text evidence="2">The sequence shown here is derived from an EMBL/GenBank/DDBJ whole genome shotgun (WGS) entry which is preliminary data.</text>
</comment>
<dbReference type="Pfam" id="PF18895">
    <property type="entry name" value="T4SS_pilin"/>
    <property type="match status" value="1"/>
</dbReference>
<evidence type="ECO:0000313" key="2">
    <source>
        <dbReference type="EMBL" id="TSC93245.1"/>
    </source>
</evidence>
<keyword evidence="1" id="KW-0812">Transmembrane</keyword>
<organism evidence="2 3">
    <name type="scientific">Candidatus Berkelbacteria bacterium Licking1014_7</name>
    <dbReference type="NCBI Taxonomy" id="2017147"/>
    <lineage>
        <taxon>Bacteria</taxon>
        <taxon>Candidatus Berkelbacteria</taxon>
    </lineage>
</organism>
<dbReference type="InterPro" id="IPR043993">
    <property type="entry name" value="T4SS_pilin"/>
</dbReference>
<keyword evidence="1" id="KW-0472">Membrane</keyword>
<proteinExistence type="predicted"/>
<gene>
    <name evidence="2" type="ORF">CEN89_149</name>
</gene>
<keyword evidence="1" id="KW-1133">Transmembrane helix</keyword>
<reference evidence="2 3" key="1">
    <citation type="submission" date="2017-07" db="EMBL/GenBank/DDBJ databases">
        <title>Mechanisms for carbon and nitrogen cycling indicate functional differentiation within the Candidate Phyla Radiation.</title>
        <authorList>
            <person name="Danczak R.E."/>
            <person name="Johnston M.D."/>
            <person name="Kenah C."/>
            <person name="Slattery M."/>
            <person name="Wrighton K.C."/>
            <person name="Wilkins M.J."/>
        </authorList>
    </citation>
    <scope>NUCLEOTIDE SEQUENCE [LARGE SCALE GENOMIC DNA]</scope>
    <source>
        <strain evidence="2">Licking1014_7</strain>
    </source>
</reference>
<dbReference type="Proteomes" id="UP000315689">
    <property type="component" value="Unassembled WGS sequence"/>
</dbReference>
<feature type="transmembrane region" description="Helical" evidence="1">
    <location>
        <begin position="65"/>
        <end position="87"/>
    </location>
</feature>
<evidence type="ECO:0000313" key="3">
    <source>
        <dbReference type="Proteomes" id="UP000315689"/>
    </source>
</evidence>
<accession>A0A554LK32</accession>
<evidence type="ECO:0000256" key="1">
    <source>
        <dbReference type="SAM" id="Phobius"/>
    </source>
</evidence>
<sequence>MNIFPNKPEDLKLLDSVTIFITIANYILAASGIIAIIVIVVSGIKIMLSAGSDDQVASAKNSIKWAILGLIVIILATTIVNWAIFVIKK</sequence>
<name>A0A554LK32_9BACT</name>